<organism evidence="8 9">
    <name type="scientific">Salinihabitans flavidus</name>
    <dbReference type="NCBI Taxonomy" id="569882"/>
    <lineage>
        <taxon>Bacteria</taxon>
        <taxon>Pseudomonadati</taxon>
        <taxon>Pseudomonadota</taxon>
        <taxon>Alphaproteobacteria</taxon>
        <taxon>Rhodobacterales</taxon>
        <taxon>Roseobacteraceae</taxon>
        <taxon>Salinihabitans</taxon>
    </lineage>
</organism>
<comment type="cofactor">
    <cofactor evidence="7">
        <name>Fe(2+)</name>
        <dbReference type="ChEBI" id="CHEBI:29033"/>
    </cofactor>
    <text evidence="7">Binds 2 Fe(2+) ions per subunit.</text>
</comment>
<dbReference type="Proteomes" id="UP000198893">
    <property type="component" value="Unassembled WGS sequence"/>
</dbReference>
<feature type="binding site" evidence="7">
    <location>
        <position position="94"/>
    </location>
    <ligand>
        <name>Fe cation</name>
        <dbReference type="ChEBI" id="CHEBI:24875"/>
        <label>1</label>
        <note>catalytic</note>
    </ligand>
</feature>
<keyword evidence="5 7" id="KW-0560">Oxidoreductase</keyword>
<dbReference type="UniPathway" id="UPA00253">
    <property type="reaction ID" value="UER00330"/>
</dbReference>
<dbReference type="PANTHER" id="PTHR15497">
    <property type="entry name" value="3-HYDROXYANTHRANILATE 3,4-DIOXYGENASE"/>
    <property type="match status" value="1"/>
</dbReference>
<comment type="subunit">
    <text evidence="7">Homodimer.</text>
</comment>
<dbReference type="NCBIfam" id="NF009763">
    <property type="entry name" value="PRK13264.1"/>
    <property type="match status" value="1"/>
</dbReference>
<dbReference type="SUPFAM" id="SSF51182">
    <property type="entry name" value="RmlC-like cupins"/>
    <property type="match status" value="1"/>
</dbReference>
<proteinExistence type="inferred from homology"/>
<evidence type="ECO:0000256" key="3">
    <source>
        <dbReference type="ARBA" id="ARBA00022723"/>
    </source>
</evidence>
<comment type="pathway">
    <text evidence="7">Cofactor biosynthesis; NAD(+) biosynthesis; quinolinate from L-kynurenine: step 3/3.</text>
</comment>
<feature type="binding site" evidence="7">
    <location>
        <position position="98"/>
    </location>
    <ligand>
        <name>substrate</name>
    </ligand>
</feature>
<dbReference type="AlphaFoldDB" id="A0A1H8TZA4"/>
<accession>A0A1H8TZA4</accession>
<dbReference type="STRING" id="569882.SAMN04490248_11768"/>
<comment type="similarity">
    <text evidence="7">Belongs to the 3-HAO family.</text>
</comment>
<evidence type="ECO:0000256" key="5">
    <source>
        <dbReference type="ARBA" id="ARBA00023002"/>
    </source>
</evidence>
<dbReference type="Gene3D" id="2.60.120.10">
    <property type="entry name" value="Jelly Rolls"/>
    <property type="match status" value="1"/>
</dbReference>
<feature type="binding site" evidence="7">
    <location>
        <position position="56"/>
    </location>
    <ligand>
        <name>Fe cation</name>
        <dbReference type="ChEBI" id="CHEBI:24875"/>
        <label>1</label>
        <note>catalytic</note>
    </ligand>
</feature>
<name>A0A1H8TZA4_9RHOB</name>
<gene>
    <name evidence="7" type="primary">nbaC</name>
    <name evidence="8" type="ORF">SAMN04490248_11768</name>
</gene>
<evidence type="ECO:0000256" key="7">
    <source>
        <dbReference type="HAMAP-Rule" id="MF_00825"/>
    </source>
</evidence>
<protein>
    <recommendedName>
        <fullName evidence="7">3-hydroxyanthranilate 3,4-dioxygenase</fullName>
        <ecNumber evidence="7">1.13.11.6</ecNumber>
    </recommendedName>
    <alternativeName>
        <fullName evidence="7">3-hydroxyanthranilate oxygenase</fullName>
        <shortName evidence="7">3-HAO</shortName>
    </alternativeName>
    <alternativeName>
        <fullName evidence="7">3-hydroxyanthranilic acid dioxygenase</fullName>
        <shortName evidence="7">HAD</shortName>
    </alternativeName>
</protein>
<dbReference type="PANTHER" id="PTHR15497:SF1">
    <property type="entry name" value="3-HYDROXYANTHRANILATE 3,4-DIOXYGENASE"/>
    <property type="match status" value="1"/>
</dbReference>
<evidence type="ECO:0000256" key="2">
    <source>
        <dbReference type="ARBA" id="ARBA00022642"/>
    </source>
</evidence>
<feature type="binding site" evidence="7">
    <location>
        <position position="161"/>
    </location>
    <ligand>
        <name>Fe cation</name>
        <dbReference type="ChEBI" id="CHEBI:24875"/>
        <label>2</label>
    </ligand>
</feature>
<dbReference type="GO" id="GO:0006569">
    <property type="term" value="P:L-tryptophan catabolic process"/>
    <property type="evidence" value="ECO:0007669"/>
    <property type="project" value="UniProtKB-UniRule"/>
</dbReference>
<feature type="binding site" evidence="7">
    <location>
        <position position="164"/>
    </location>
    <ligand>
        <name>Fe cation</name>
        <dbReference type="ChEBI" id="CHEBI:24875"/>
        <label>2</label>
    </ligand>
</feature>
<dbReference type="InterPro" id="IPR010329">
    <property type="entry name" value="3hydroanth_dOase"/>
</dbReference>
<dbReference type="Pfam" id="PF06052">
    <property type="entry name" value="3-HAO"/>
    <property type="match status" value="1"/>
</dbReference>
<evidence type="ECO:0000256" key="4">
    <source>
        <dbReference type="ARBA" id="ARBA00022964"/>
    </source>
</evidence>
<comment type="function">
    <text evidence="1 7">Catalyzes the oxidative ring opening of 3-hydroxyanthranilate to 2-amino-3-carboxymuconate semialdehyde, which spontaneously cyclizes to quinolinate.</text>
</comment>
<feature type="binding site" evidence="7">
    <location>
        <position position="46"/>
    </location>
    <ligand>
        <name>O2</name>
        <dbReference type="ChEBI" id="CHEBI:15379"/>
    </ligand>
</feature>
<feature type="binding site" evidence="7">
    <location>
        <position position="50"/>
    </location>
    <ligand>
        <name>Fe cation</name>
        <dbReference type="ChEBI" id="CHEBI:24875"/>
        <label>1</label>
        <note>catalytic</note>
    </ligand>
</feature>
<keyword evidence="2 7" id="KW-0662">Pyridine nucleotide biosynthesis</keyword>
<evidence type="ECO:0000256" key="6">
    <source>
        <dbReference type="ARBA" id="ARBA00023004"/>
    </source>
</evidence>
<feature type="binding site" evidence="7">
    <location>
        <position position="56"/>
    </location>
    <ligand>
        <name>substrate</name>
    </ligand>
</feature>
<feature type="binding site" evidence="7">
    <location>
        <position position="109"/>
    </location>
    <ligand>
        <name>substrate</name>
    </ligand>
</feature>
<dbReference type="GO" id="GO:0043420">
    <property type="term" value="P:anthranilate metabolic process"/>
    <property type="evidence" value="ECO:0007669"/>
    <property type="project" value="UniProtKB-UniRule"/>
</dbReference>
<comment type="catalytic activity">
    <reaction evidence="7">
        <text>3-hydroxyanthranilate + O2 = (2Z,4Z)-2-amino-3-carboxymuconate 6-semialdehyde</text>
        <dbReference type="Rhea" id="RHEA:17953"/>
        <dbReference type="ChEBI" id="CHEBI:15379"/>
        <dbReference type="ChEBI" id="CHEBI:36559"/>
        <dbReference type="ChEBI" id="CHEBI:77612"/>
        <dbReference type="EC" id="1.13.11.6"/>
    </reaction>
</comment>
<dbReference type="EMBL" id="FODS01000017">
    <property type="protein sequence ID" value="SEO96195.1"/>
    <property type="molecule type" value="Genomic_DNA"/>
</dbReference>
<dbReference type="InterPro" id="IPR011051">
    <property type="entry name" value="RmlC_Cupin_sf"/>
</dbReference>
<dbReference type="GO" id="GO:0000334">
    <property type="term" value="F:3-hydroxyanthranilate 3,4-dioxygenase activity"/>
    <property type="evidence" value="ECO:0007669"/>
    <property type="project" value="UniProtKB-UniRule"/>
</dbReference>
<dbReference type="InterPro" id="IPR014710">
    <property type="entry name" value="RmlC-like_jellyroll"/>
</dbReference>
<reference evidence="8 9" key="1">
    <citation type="submission" date="2016-10" db="EMBL/GenBank/DDBJ databases">
        <authorList>
            <person name="de Groot N.N."/>
        </authorList>
    </citation>
    <scope>NUCLEOTIDE SEQUENCE [LARGE SCALE GENOMIC DNA]</scope>
    <source>
        <strain evidence="8 9">DSM 27842</strain>
    </source>
</reference>
<keyword evidence="9" id="KW-1185">Reference proteome</keyword>
<sequence>MAKLSAFNFQNWIDEHRHLLKPPVGNQQIWEDADLMVTVVGGPNKRTDYHDDPVEEFFYQLEGDMVLKIYDGEEFYDVPIREGEIFLLPPHVRHSPQRPQEGSIGLVIEPKRAEGELDAIEWYCFNCGSRVHRAETQLQSIVRDLPPIYEKFYASTEARTCPNCGEVHPGKEPPEGWVTL</sequence>
<feature type="binding site" evidence="7">
    <location>
        <position position="124"/>
    </location>
    <ligand>
        <name>Fe cation</name>
        <dbReference type="ChEBI" id="CHEBI:24875"/>
        <label>2</label>
    </ligand>
</feature>
<keyword evidence="3 7" id="KW-0479">Metal-binding</keyword>
<dbReference type="GO" id="GO:0009435">
    <property type="term" value="P:NAD+ biosynthetic process"/>
    <property type="evidence" value="ECO:0007669"/>
    <property type="project" value="UniProtKB-UniPathway"/>
</dbReference>
<feature type="binding site" evidence="7">
    <location>
        <position position="127"/>
    </location>
    <ligand>
        <name>Fe cation</name>
        <dbReference type="ChEBI" id="CHEBI:24875"/>
        <label>2</label>
    </ligand>
</feature>
<dbReference type="CDD" id="cd06123">
    <property type="entry name" value="cupin_HAO"/>
    <property type="match status" value="1"/>
</dbReference>
<dbReference type="RefSeq" id="WP_093119350.1">
    <property type="nucleotide sequence ID" value="NZ_FODS01000017.1"/>
</dbReference>
<keyword evidence="4 7" id="KW-0223">Dioxygenase</keyword>
<dbReference type="GO" id="GO:0008198">
    <property type="term" value="F:ferrous iron binding"/>
    <property type="evidence" value="ECO:0007669"/>
    <property type="project" value="UniProtKB-UniRule"/>
</dbReference>
<dbReference type="OrthoDB" id="5002379at2"/>
<evidence type="ECO:0000313" key="8">
    <source>
        <dbReference type="EMBL" id="SEO96195.1"/>
    </source>
</evidence>
<dbReference type="HAMAP" id="MF_00825">
    <property type="entry name" value="3_HAO"/>
    <property type="match status" value="1"/>
</dbReference>
<dbReference type="EC" id="1.13.11.6" evidence="7"/>
<dbReference type="NCBIfam" id="TIGR03037">
    <property type="entry name" value="anthran_nbaC"/>
    <property type="match status" value="1"/>
</dbReference>
<evidence type="ECO:0000256" key="1">
    <source>
        <dbReference type="ARBA" id="ARBA00002752"/>
    </source>
</evidence>
<dbReference type="GO" id="GO:0019805">
    <property type="term" value="P:quinolinate biosynthetic process"/>
    <property type="evidence" value="ECO:0007669"/>
    <property type="project" value="UniProtKB-UniRule"/>
</dbReference>
<evidence type="ECO:0000313" key="9">
    <source>
        <dbReference type="Proteomes" id="UP000198893"/>
    </source>
</evidence>
<keyword evidence="6 7" id="KW-0408">Iron</keyword>